<evidence type="ECO:0000313" key="2">
    <source>
        <dbReference type="EMBL" id="KAA0888758.1"/>
    </source>
</evidence>
<dbReference type="RefSeq" id="WP_149309075.1">
    <property type="nucleotide sequence ID" value="NZ_SRSD01000010.1"/>
</dbReference>
<feature type="transmembrane region" description="Helical" evidence="1">
    <location>
        <begin position="441"/>
        <end position="460"/>
    </location>
</feature>
<organism evidence="2 3">
    <name type="scientific">Oryzomonas rubra</name>
    <dbReference type="NCBI Taxonomy" id="2509454"/>
    <lineage>
        <taxon>Bacteria</taxon>
        <taxon>Pseudomonadati</taxon>
        <taxon>Thermodesulfobacteriota</taxon>
        <taxon>Desulfuromonadia</taxon>
        <taxon>Geobacterales</taxon>
        <taxon>Geobacteraceae</taxon>
        <taxon>Oryzomonas</taxon>
    </lineage>
</organism>
<dbReference type="AlphaFoldDB" id="A0A5A9X8F5"/>
<gene>
    <name evidence="2" type="ORF">ET418_15370</name>
</gene>
<keyword evidence="1" id="KW-0812">Transmembrane</keyword>
<dbReference type="EMBL" id="SRSD01000010">
    <property type="protein sequence ID" value="KAA0888758.1"/>
    <property type="molecule type" value="Genomic_DNA"/>
</dbReference>
<accession>A0A5A9X8F5</accession>
<dbReference type="OrthoDB" id="7374961at2"/>
<comment type="caution">
    <text evidence="2">The sequence shown here is derived from an EMBL/GenBank/DDBJ whole genome shotgun (WGS) entry which is preliminary data.</text>
</comment>
<evidence type="ECO:0000313" key="3">
    <source>
        <dbReference type="Proteomes" id="UP000324298"/>
    </source>
</evidence>
<evidence type="ECO:0000256" key="1">
    <source>
        <dbReference type="SAM" id="Phobius"/>
    </source>
</evidence>
<keyword evidence="1" id="KW-0472">Membrane</keyword>
<reference evidence="2 3" key="1">
    <citation type="submission" date="2019-04" db="EMBL/GenBank/DDBJ databases">
        <title>Geobacter ruber sp. nov., ferric-reducing bacteria isolated from paddy soil.</title>
        <authorList>
            <person name="Xu Z."/>
            <person name="Masuda Y."/>
            <person name="Itoh H."/>
            <person name="Senoo K."/>
        </authorList>
    </citation>
    <scope>NUCLEOTIDE SEQUENCE [LARGE SCALE GENOMIC DNA]</scope>
    <source>
        <strain evidence="2 3">Red88</strain>
    </source>
</reference>
<dbReference type="Pfam" id="PF17236">
    <property type="entry name" value="SU10_MCP"/>
    <property type="match status" value="1"/>
</dbReference>
<protein>
    <submittedName>
        <fullName evidence="2">Uncharacterized protein</fullName>
    </submittedName>
</protein>
<keyword evidence="1" id="KW-1133">Transmembrane helix</keyword>
<sequence>MVLSYDQILKSAGMEITGDDRVEDLRKALYSTQSGAASGSSAGPLMLENLDSVMTEVLYTEKHFKVYNYLPKVPSAQAYYQYNKHTGYGSNRAGGAGFAEGGAPQGRNSTFSRNGVYTKYLGVQGGVTHQMLVAGQNGGVFEDPNVRENRDRTLELLEKIERELVFGQAAIQDGNGVEVNFDGLLTSLMAQKSSNVIDMQGKPLGFSNLDESALSLVTTGKQPSVDGYICLSSAHVKSGLNKQFAAANMVRMNKDTATGQVYTPGTAIDKYDTEFGTMQLDHSILLQEVDGGVPATVALANSPAIPAITTQPAATADAASTLFAGTYYYSVAAFNDVGESLPVVCTAVAPTAGQRVTIVITRTTGATGYRIYRGLAADGSDAKWIAKVAQTAAGNLTFVDQGAWKPLDVNGKPGDGIAILFKPNPADIAIAQMTPLIKMPLPQVGTIFPFLLLVYMVSVLKAPERLIIYKNCGTYPTA</sequence>
<dbReference type="Proteomes" id="UP000324298">
    <property type="component" value="Unassembled WGS sequence"/>
</dbReference>
<dbReference type="InterPro" id="IPR035198">
    <property type="entry name" value="SU10_MCP"/>
</dbReference>
<proteinExistence type="predicted"/>
<name>A0A5A9X8F5_9BACT</name>
<keyword evidence="3" id="KW-1185">Reference proteome</keyword>